<keyword evidence="5" id="KW-1185">Reference proteome</keyword>
<feature type="DNA-binding region" description="OmpR/PhoB-type" evidence="2">
    <location>
        <begin position="27"/>
        <end position="131"/>
    </location>
</feature>
<dbReference type="Proteomes" id="UP001621534">
    <property type="component" value="Unassembled WGS sequence"/>
</dbReference>
<dbReference type="InterPro" id="IPR036388">
    <property type="entry name" value="WH-like_DNA-bd_sf"/>
</dbReference>
<dbReference type="PROSITE" id="PS51755">
    <property type="entry name" value="OMPR_PHOB"/>
    <property type="match status" value="1"/>
</dbReference>
<dbReference type="InterPro" id="IPR016032">
    <property type="entry name" value="Sig_transdc_resp-reg_C-effctor"/>
</dbReference>
<comment type="caution">
    <text evidence="4">The sequence shown here is derived from an EMBL/GenBank/DDBJ whole genome shotgun (WGS) entry which is preliminary data.</text>
</comment>
<evidence type="ECO:0000259" key="3">
    <source>
        <dbReference type="PROSITE" id="PS51755"/>
    </source>
</evidence>
<gene>
    <name evidence="4" type="ORF">KW869_16045</name>
</gene>
<dbReference type="SMART" id="SM00862">
    <property type="entry name" value="Trans_reg_C"/>
    <property type="match status" value="1"/>
</dbReference>
<evidence type="ECO:0000313" key="5">
    <source>
        <dbReference type="Proteomes" id="UP001621534"/>
    </source>
</evidence>
<dbReference type="InterPro" id="IPR001867">
    <property type="entry name" value="OmpR/PhoB-type_DNA-bd"/>
</dbReference>
<dbReference type="CDD" id="cd00383">
    <property type="entry name" value="trans_reg_C"/>
    <property type="match status" value="1"/>
</dbReference>
<sequence>MSRSEVVAQCGRRAGSSIEQRFWYSEAGQIKISAVGLDATLILDTRVNLLRVNERCLLLQATPARLLALLLLNQGTVMSRKTIFSEVWGYQFNPGTKIIDVQICYLRKILHTLQAPFEIKTFRRQGLRLQALEQCSTCHSLS</sequence>
<dbReference type="EMBL" id="JAHWXS010000017">
    <property type="protein sequence ID" value="MFK5735046.1"/>
    <property type="molecule type" value="Genomic_DNA"/>
</dbReference>
<name>A0ABW8NYH0_9PSED</name>
<dbReference type="SUPFAM" id="SSF46894">
    <property type="entry name" value="C-terminal effector domain of the bipartite response regulators"/>
    <property type="match status" value="1"/>
</dbReference>
<dbReference type="Gene3D" id="1.10.10.10">
    <property type="entry name" value="Winged helix-like DNA-binding domain superfamily/Winged helix DNA-binding domain"/>
    <property type="match status" value="1"/>
</dbReference>
<feature type="domain" description="OmpR/PhoB-type" evidence="3">
    <location>
        <begin position="27"/>
        <end position="131"/>
    </location>
</feature>
<protein>
    <submittedName>
        <fullName evidence="4">Winged helix-turn-helix domain-containing protein</fullName>
    </submittedName>
</protein>
<evidence type="ECO:0000256" key="1">
    <source>
        <dbReference type="ARBA" id="ARBA00023125"/>
    </source>
</evidence>
<proteinExistence type="predicted"/>
<dbReference type="RefSeq" id="WP_368973037.1">
    <property type="nucleotide sequence ID" value="NZ_JAHWXS010000017.1"/>
</dbReference>
<keyword evidence="1 2" id="KW-0238">DNA-binding</keyword>
<organism evidence="4 5">
    <name type="scientific">Pseudomonas urmiensis</name>
    <dbReference type="NCBI Taxonomy" id="2745493"/>
    <lineage>
        <taxon>Bacteria</taxon>
        <taxon>Pseudomonadati</taxon>
        <taxon>Pseudomonadota</taxon>
        <taxon>Gammaproteobacteria</taxon>
        <taxon>Pseudomonadales</taxon>
        <taxon>Pseudomonadaceae</taxon>
        <taxon>Pseudomonas</taxon>
    </lineage>
</organism>
<evidence type="ECO:0000256" key="2">
    <source>
        <dbReference type="PROSITE-ProRule" id="PRU01091"/>
    </source>
</evidence>
<accession>A0ABW8NYH0</accession>
<evidence type="ECO:0000313" key="4">
    <source>
        <dbReference type="EMBL" id="MFK5735046.1"/>
    </source>
</evidence>
<dbReference type="Pfam" id="PF00486">
    <property type="entry name" value="Trans_reg_C"/>
    <property type="match status" value="1"/>
</dbReference>
<reference evidence="4 5" key="1">
    <citation type="journal article" date="2012" name="Plant Soil">
        <title>Screening of plant growth-promoting traits in arsenic-resistant bacteria isolated from the rhizosphere of soybean plants from Argentinean agricultural soil.</title>
        <authorList>
            <person name="Wevar Oller A.L."/>
            <person name="Talano M.A."/>
            <person name="Agostini E."/>
        </authorList>
    </citation>
    <scope>NUCLEOTIDE SEQUENCE [LARGE SCALE GENOMIC DNA]</scope>
    <source>
        <strain evidence="4 5">AW4</strain>
    </source>
</reference>